<accession>A0A4P7A0I7</accession>
<sequence>MKYNRLTTLINYLEFLNSKRTSHFQEFKKNEEFKRLMQAEKIKTFFQPIVSLDKEETVGFEILNRPQSTALFPTTEKFYDYVGQSDNVFIVEGFLRNLSLERYAEQLDQTQGHNKRLIFLNIQPQVLADPAYRSGKTLEILSKYNLSPNQIVLELTEKEAVIDYNQFEKIIENYRKQGFRIAVDDAGTGYNSLKTLVYLKPEFIKIDKSLIRNISDQPEQQHLVELLLEFALQSKTEVIAEGIETLSELRYLQNLGIQMGQGYALGKPTPILSSGYFPLTKFPIVSPSNHIYGAK</sequence>
<gene>
    <name evidence="2" type="ORF">E2636_15005</name>
</gene>
<dbReference type="GO" id="GO:0071111">
    <property type="term" value="F:cyclic-guanylate-specific phosphodiesterase activity"/>
    <property type="evidence" value="ECO:0007669"/>
    <property type="project" value="InterPro"/>
</dbReference>
<dbReference type="Pfam" id="PF00563">
    <property type="entry name" value="EAL"/>
    <property type="match status" value="1"/>
</dbReference>
<dbReference type="InterPro" id="IPR001633">
    <property type="entry name" value="EAL_dom"/>
</dbReference>
<dbReference type="PROSITE" id="PS50883">
    <property type="entry name" value="EAL"/>
    <property type="match status" value="1"/>
</dbReference>
<feature type="domain" description="EAL" evidence="1">
    <location>
        <begin position="26"/>
        <end position="282"/>
    </location>
</feature>
<organism evidence="2 3">
    <name type="scientific">Paenisporosarcina antarctica</name>
    <dbReference type="NCBI Taxonomy" id="417367"/>
    <lineage>
        <taxon>Bacteria</taxon>
        <taxon>Bacillati</taxon>
        <taxon>Bacillota</taxon>
        <taxon>Bacilli</taxon>
        <taxon>Bacillales</taxon>
        <taxon>Caryophanaceae</taxon>
        <taxon>Paenisporosarcina</taxon>
    </lineage>
</organism>
<dbReference type="OrthoDB" id="581425at2"/>
<dbReference type="CDD" id="cd01948">
    <property type="entry name" value="EAL"/>
    <property type="match status" value="1"/>
</dbReference>
<protein>
    <submittedName>
        <fullName evidence="2">EAL domain-containing protein</fullName>
    </submittedName>
</protein>
<dbReference type="PANTHER" id="PTHR33121:SF76">
    <property type="entry name" value="SIGNALING PROTEIN"/>
    <property type="match status" value="1"/>
</dbReference>
<evidence type="ECO:0000313" key="2">
    <source>
        <dbReference type="EMBL" id="QBP42381.1"/>
    </source>
</evidence>
<dbReference type="InterPro" id="IPR050706">
    <property type="entry name" value="Cyclic-di-GMP_PDE-like"/>
</dbReference>
<evidence type="ECO:0000259" key="1">
    <source>
        <dbReference type="PROSITE" id="PS50883"/>
    </source>
</evidence>
<dbReference type="InterPro" id="IPR035919">
    <property type="entry name" value="EAL_sf"/>
</dbReference>
<dbReference type="SUPFAM" id="SSF141868">
    <property type="entry name" value="EAL domain-like"/>
    <property type="match status" value="1"/>
</dbReference>
<name>A0A4P7A0I7_9BACL</name>
<dbReference type="Gene3D" id="3.20.20.450">
    <property type="entry name" value="EAL domain"/>
    <property type="match status" value="1"/>
</dbReference>
<evidence type="ECO:0000313" key="3">
    <source>
        <dbReference type="Proteomes" id="UP000294292"/>
    </source>
</evidence>
<dbReference type="EMBL" id="CP038015">
    <property type="protein sequence ID" value="QBP42381.1"/>
    <property type="molecule type" value="Genomic_DNA"/>
</dbReference>
<dbReference type="AlphaFoldDB" id="A0A4P7A0I7"/>
<dbReference type="KEGG" id="panc:E2636_15005"/>
<dbReference type="SMART" id="SM00052">
    <property type="entry name" value="EAL"/>
    <property type="match status" value="1"/>
</dbReference>
<keyword evidence="3" id="KW-1185">Reference proteome</keyword>
<proteinExistence type="predicted"/>
<dbReference type="Proteomes" id="UP000294292">
    <property type="component" value="Chromosome"/>
</dbReference>
<dbReference type="PANTHER" id="PTHR33121">
    <property type="entry name" value="CYCLIC DI-GMP PHOSPHODIESTERASE PDEF"/>
    <property type="match status" value="1"/>
</dbReference>
<reference evidence="2 3" key="1">
    <citation type="submission" date="2019-03" db="EMBL/GenBank/DDBJ databases">
        <title>Complete genome sequence of Paenisporosarcina antarctica CGMCC 1.6503T.</title>
        <authorList>
            <person name="Rong J.-C."/>
            <person name="Chi N.-Y."/>
            <person name="Zhang Q.-F."/>
        </authorList>
    </citation>
    <scope>NUCLEOTIDE SEQUENCE [LARGE SCALE GENOMIC DNA]</scope>
    <source>
        <strain evidence="2 3">CGMCC 1.6503</strain>
    </source>
</reference>